<evidence type="ECO:0000313" key="3">
    <source>
        <dbReference type="EMBL" id="CAG5177765.1"/>
    </source>
</evidence>
<dbReference type="InterPro" id="IPR012338">
    <property type="entry name" value="Beta-lactam/transpept-like"/>
</dbReference>
<dbReference type="SUPFAM" id="SSF56601">
    <property type="entry name" value="beta-lactamase/transpeptidase-like"/>
    <property type="match status" value="1"/>
</dbReference>
<dbReference type="Gene3D" id="3.40.710.10">
    <property type="entry name" value="DD-peptidase/beta-lactamase superfamily"/>
    <property type="match status" value="1"/>
</dbReference>
<evidence type="ECO:0000259" key="2">
    <source>
        <dbReference type="Pfam" id="PF00144"/>
    </source>
</evidence>
<keyword evidence="4" id="KW-1185">Reference proteome</keyword>
<gene>
    <name evidence="3" type="ORF">ALTATR162_LOCUS8367</name>
</gene>
<feature type="domain" description="Beta-lactamase-related" evidence="2">
    <location>
        <begin position="16"/>
        <end position="350"/>
    </location>
</feature>
<dbReference type="RefSeq" id="XP_043171932.1">
    <property type="nucleotide sequence ID" value="XM_043315997.1"/>
</dbReference>
<dbReference type="Proteomes" id="UP000676310">
    <property type="component" value="Unassembled WGS sequence"/>
</dbReference>
<organism evidence="3 4">
    <name type="scientific">Alternaria atra</name>
    <dbReference type="NCBI Taxonomy" id="119953"/>
    <lineage>
        <taxon>Eukaryota</taxon>
        <taxon>Fungi</taxon>
        <taxon>Dikarya</taxon>
        <taxon>Ascomycota</taxon>
        <taxon>Pezizomycotina</taxon>
        <taxon>Dothideomycetes</taxon>
        <taxon>Pleosporomycetidae</taxon>
        <taxon>Pleosporales</taxon>
        <taxon>Pleosporineae</taxon>
        <taxon>Pleosporaceae</taxon>
        <taxon>Alternaria</taxon>
        <taxon>Alternaria sect. Ulocladioides</taxon>
    </lineage>
</organism>
<dbReference type="Pfam" id="PF00144">
    <property type="entry name" value="Beta-lactamase"/>
    <property type="match status" value="1"/>
</dbReference>
<accession>A0A8J2IFZ0</accession>
<dbReference type="EMBL" id="CAJRGZ010000023">
    <property type="protein sequence ID" value="CAG5177765.1"/>
    <property type="molecule type" value="Genomic_DNA"/>
</dbReference>
<dbReference type="OrthoDB" id="5946976at2759"/>
<name>A0A8J2IFZ0_9PLEO</name>
<evidence type="ECO:0000313" key="4">
    <source>
        <dbReference type="Proteomes" id="UP000676310"/>
    </source>
</evidence>
<reference evidence="3" key="1">
    <citation type="submission" date="2021-05" db="EMBL/GenBank/DDBJ databases">
        <authorList>
            <person name="Stam R."/>
        </authorList>
    </citation>
    <scope>NUCLEOTIDE SEQUENCE</scope>
    <source>
        <strain evidence="3">CS162</strain>
    </source>
</reference>
<dbReference type="GeneID" id="67020469"/>
<dbReference type="AlphaFoldDB" id="A0A8J2IFZ0"/>
<dbReference type="PANTHER" id="PTHR46825:SF15">
    <property type="entry name" value="BETA-LACTAMASE-RELATED DOMAIN-CONTAINING PROTEIN"/>
    <property type="match status" value="1"/>
</dbReference>
<sequence>MARGEQRSRTLLDIDFDALIAKHLKENHVPGISIGIIHDGKIEIKGYGFAQLPSTPATPDTLWLAGSVAKSFTAAAIGKVIHDASPPSVSGNVNVRWTTPLQAMIREDFVLENGYATAHTTIEDALSHRSGLPSHDMAYGWDHASARDVVRRARHLPMNVEPRTQWQYNNILYAAVEMCVEAVTGRTLPEVLEERIWRPLDMLSTTFSLIAAHNKKDSTTGTSRLATGYYWHEEGECFVPDEYMDLTAVAGAGAVISSVNDLVKWMNALLDVSYLFQEMTTPRAIIPHGSTSICDHCSGPSTYALGWFLHTIGTNRVVSHSGGMVGFGTVLYLVPEHGVGFVTMANTMGSSNTVGQALFLEVLQRLNLYRPDPVEQHEILRMTPTSTIPAEDQTNHPSQTLMQQPAPLRKNCDRLTGSIEDYLGKYWHPAYGEFTVKTAHNIDLLRSMAKMEEGIGIQANEHDVFLQAEPSSRTWPYIYLLKHDQGSTFEMHGFFPHGPLPGERTLNGDSANPNEDSAYSDGSIGAGALMNGTGKVPFQTVYQYLYQVKAKFETGDVDRGSTLAKRLGMELSVEMTVSERAEKDPSAGMIWLERI</sequence>
<dbReference type="InterPro" id="IPR050491">
    <property type="entry name" value="AmpC-like"/>
</dbReference>
<comment type="caution">
    <text evidence="3">The sequence shown here is derived from an EMBL/GenBank/DDBJ whole genome shotgun (WGS) entry which is preliminary data.</text>
</comment>
<proteinExistence type="inferred from homology"/>
<dbReference type="PANTHER" id="PTHR46825">
    <property type="entry name" value="D-ALANYL-D-ALANINE-CARBOXYPEPTIDASE/ENDOPEPTIDASE AMPH"/>
    <property type="match status" value="1"/>
</dbReference>
<evidence type="ECO:0000256" key="1">
    <source>
        <dbReference type="ARBA" id="ARBA00038215"/>
    </source>
</evidence>
<dbReference type="InterPro" id="IPR001466">
    <property type="entry name" value="Beta-lactam-related"/>
</dbReference>
<comment type="similarity">
    <text evidence="1">Belongs to the peptidase S12 family.</text>
</comment>
<protein>
    <recommendedName>
        <fullName evidence="2">Beta-lactamase-related domain-containing protein</fullName>
    </recommendedName>
</protein>